<dbReference type="InterPro" id="IPR001810">
    <property type="entry name" value="F-box_dom"/>
</dbReference>
<evidence type="ECO:0000313" key="4">
    <source>
        <dbReference type="Proteomes" id="UP000219338"/>
    </source>
</evidence>
<dbReference type="InterPro" id="IPR032675">
    <property type="entry name" value="LRR_dom_sf"/>
</dbReference>
<sequence length="662" mass="74218">MDKLVGSVLRSHTSPRPEAHPDLSAMDKLVGFVLSVSRVTLSLEPFLVLGILAILFRHFLICRRQCPSCKLDRNLDDYYQISYTTDFSIPVNLNPFINDNMFPASATRIEIEKSLKRLETNAACFEKILKHQQNAISQVALILKRYEEAYAKTRSEQHHMEEILGRHRSALSSPIRSLPDDLLMVIFQFTSPNAACNDQFPWIATGVCRRWRAVAHSSRILWSQFSIDPFVEDPRPPGLSLLSQTPIFAYYGNAWASSHVAPEVETKRKEAVGRTLTKSIINKALEYSRGSPLTVSFDSLKAKGDMRKVAVEWFDIFINLASRWKHVTLAIESPLIEKLPLIMGRLSMLETLDLFLRDDVNLPPFATEIFRLAPRLRKVVCCSSFTEFIFPWKQLKEFSVRTFPLSWDYYHQILCSGSNLETLHLQAGLWHPRAWGEIDTLGKRPGDNTDPAAIIPSLRVLKIDSGLSTLLDSFVIPKLTTVTISGDGNNITPGLSSLIERSACALRSLSFAYVDCGADFIQFLRVCPSLTSLSIDSFSGQVFFDAMARSSSILPSLESFIIGNATITYDVISIIEMLEARRSRLKEFSISIYFDAWGSEENSTTPSTESGIATLLSPSDRLRLETLAGVGMKIHIDSVYRSRDRWTGTVIPCVSLGAGVQS</sequence>
<dbReference type="PANTHER" id="PTHR38926:SF5">
    <property type="entry name" value="F-BOX AND LEUCINE-RICH REPEAT PROTEIN 6"/>
    <property type="match status" value="1"/>
</dbReference>
<dbReference type="PANTHER" id="PTHR38926">
    <property type="entry name" value="F-BOX DOMAIN CONTAINING PROTEIN, EXPRESSED"/>
    <property type="match status" value="1"/>
</dbReference>
<protein>
    <recommendedName>
        <fullName evidence="2">F-box domain-containing protein</fullName>
    </recommendedName>
</protein>
<dbReference type="OMA" id="WFDIFIN"/>
<dbReference type="InterPro" id="IPR036047">
    <property type="entry name" value="F-box-like_dom_sf"/>
</dbReference>
<dbReference type="PROSITE" id="PS50181">
    <property type="entry name" value="FBOX"/>
    <property type="match status" value="1"/>
</dbReference>
<proteinExistence type="predicted"/>
<dbReference type="SUPFAM" id="SSF52047">
    <property type="entry name" value="RNI-like"/>
    <property type="match status" value="1"/>
</dbReference>
<dbReference type="SUPFAM" id="SSF81383">
    <property type="entry name" value="F-box domain"/>
    <property type="match status" value="1"/>
</dbReference>
<gene>
    <name evidence="3" type="ORF">ARMOST_18588</name>
</gene>
<feature type="domain" description="F-box" evidence="2">
    <location>
        <begin position="172"/>
        <end position="225"/>
    </location>
</feature>
<name>A0A284S284_ARMOS</name>
<evidence type="ECO:0000256" key="1">
    <source>
        <dbReference type="SAM" id="MobiDB-lite"/>
    </source>
</evidence>
<reference evidence="4" key="1">
    <citation type="journal article" date="2017" name="Nat. Ecol. Evol.">
        <title>Genome expansion and lineage-specific genetic innovations in the forest pathogenic fungi Armillaria.</title>
        <authorList>
            <person name="Sipos G."/>
            <person name="Prasanna A.N."/>
            <person name="Walter M.C."/>
            <person name="O'Connor E."/>
            <person name="Balint B."/>
            <person name="Krizsan K."/>
            <person name="Kiss B."/>
            <person name="Hess J."/>
            <person name="Varga T."/>
            <person name="Slot J."/>
            <person name="Riley R."/>
            <person name="Boka B."/>
            <person name="Rigling D."/>
            <person name="Barry K."/>
            <person name="Lee J."/>
            <person name="Mihaltcheva S."/>
            <person name="LaButti K."/>
            <person name="Lipzen A."/>
            <person name="Waldron R."/>
            <person name="Moloney N.M."/>
            <person name="Sperisen C."/>
            <person name="Kredics L."/>
            <person name="Vagvoelgyi C."/>
            <person name="Patrignani A."/>
            <person name="Fitzpatrick D."/>
            <person name="Nagy I."/>
            <person name="Doyle S."/>
            <person name="Anderson J.B."/>
            <person name="Grigoriev I.V."/>
            <person name="Gueldener U."/>
            <person name="Muensterkoetter M."/>
            <person name="Nagy L.G."/>
        </authorList>
    </citation>
    <scope>NUCLEOTIDE SEQUENCE [LARGE SCALE GENOMIC DNA]</scope>
    <source>
        <strain evidence="4">C18/9</strain>
    </source>
</reference>
<dbReference type="EMBL" id="FUEG01000027">
    <property type="protein sequence ID" value="SJL15105.1"/>
    <property type="molecule type" value="Genomic_DNA"/>
</dbReference>
<dbReference type="AlphaFoldDB" id="A0A284S284"/>
<dbReference type="Gene3D" id="3.80.10.10">
    <property type="entry name" value="Ribonuclease Inhibitor"/>
    <property type="match status" value="1"/>
</dbReference>
<keyword evidence="4" id="KW-1185">Reference proteome</keyword>
<dbReference type="Proteomes" id="UP000219338">
    <property type="component" value="Unassembled WGS sequence"/>
</dbReference>
<dbReference type="OrthoDB" id="2937766at2759"/>
<accession>A0A284S284</accession>
<dbReference type="Gene3D" id="1.20.1280.50">
    <property type="match status" value="1"/>
</dbReference>
<dbReference type="STRING" id="47428.A0A284S284"/>
<feature type="region of interest" description="Disordered" evidence="1">
    <location>
        <begin position="1"/>
        <end position="20"/>
    </location>
</feature>
<evidence type="ECO:0000313" key="3">
    <source>
        <dbReference type="EMBL" id="SJL15105.1"/>
    </source>
</evidence>
<evidence type="ECO:0000259" key="2">
    <source>
        <dbReference type="PROSITE" id="PS50181"/>
    </source>
</evidence>
<organism evidence="3 4">
    <name type="scientific">Armillaria ostoyae</name>
    <name type="common">Armillaria root rot fungus</name>
    <dbReference type="NCBI Taxonomy" id="47428"/>
    <lineage>
        <taxon>Eukaryota</taxon>
        <taxon>Fungi</taxon>
        <taxon>Dikarya</taxon>
        <taxon>Basidiomycota</taxon>
        <taxon>Agaricomycotina</taxon>
        <taxon>Agaricomycetes</taxon>
        <taxon>Agaricomycetidae</taxon>
        <taxon>Agaricales</taxon>
        <taxon>Marasmiineae</taxon>
        <taxon>Physalacriaceae</taxon>
        <taxon>Armillaria</taxon>
    </lineage>
</organism>